<evidence type="ECO:0000313" key="3">
    <source>
        <dbReference type="Proteomes" id="UP000198589"/>
    </source>
</evidence>
<sequence>MQSFCHAGYVPEAGRPRSGVRGRRSVAGGVLGVGAVLCCAVPASAEVAAAAAAPTVQCQITDPRLAEISGLVDVGDGVLAMNDGGEEVAVHLLDPACQVIDTHTAPVDPYDPEDMAVAADGTVWLADTGDNAATRTTVALLAVRPDGTTGVHRLTYPDGPHDAEALLLAPDGTPYVVTKEVLGASGVYSPTSALVDGGTVALAKVASVNMTLTGTPGGPVGRAGQLLVTGGAVSGDGLRLALRTYTDAYVWPLAGNDVVGALSAEPVVIPLPDSPQGEAITFAADGQSLLVASEGLPSDLTRVPLTPAATAAPPAAGESPVPSFADLSSSGLSPWTSALIAAAVATVVLWIGGMLRRRP</sequence>
<dbReference type="Proteomes" id="UP000198589">
    <property type="component" value="Unassembled WGS sequence"/>
</dbReference>
<proteinExistence type="predicted"/>
<evidence type="ECO:0000256" key="1">
    <source>
        <dbReference type="SAM" id="Phobius"/>
    </source>
</evidence>
<name>A0A1I2BSK9_9ACTN</name>
<organism evidence="2 3">
    <name type="scientific">Blastococcus tunisiensis</name>
    <dbReference type="NCBI Taxonomy" id="1798228"/>
    <lineage>
        <taxon>Bacteria</taxon>
        <taxon>Bacillati</taxon>
        <taxon>Actinomycetota</taxon>
        <taxon>Actinomycetes</taxon>
        <taxon>Geodermatophilales</taxon>
        <taxon>Geodermatophilaceae</taxon>
        <taxon>Blastococcus</taxon>
    </lineage>
</organism>
<reference evidence="3" key="1">
    <citation type="submission" date="2016-10" db="EMBL/GenBank/DDBJ databases">
        <authorList>
            <person name="Varghese N."/>
            <person name="Submissions S."/>
        </authorList>
    </citation>
    <scope>NUCLEOTIDE SEQUENCE [LARGE SCALE GENOMIC DNA]</scope>
    <source>
        <strain evidence="3">DSM 46838</strain>
    </source>
</reference>
<keyword evidence="1" id="KW-0812">Transmembrane</keyword>
<gene>
    <name evidence="2" type="ORF">SAMN05216574_104257</name>
</gene>
<dbReference type="EMBL" id="FOND01000004">
    <property type="protein sequence ID" value="SFE59136.1"/>
    <property type="molecule type" value="Genomic_DNA"/>
</dbReference>
<accession>A0A1I2BSK9</accession>
<dbReference type="AlphaFoldDB" id="A0A1I2BSK9"/>
<evidence type="ECO:0000313" key="2">
    <source>
        <dbReference type="EMBL" id="SFE59136.1"/>
    </source>
</evidence>
<dbReference type="STRING" id="1798228.SAMN05216574_104257"/>
<keyword evidence="1" id="KW-1133">Transmembrane helix</keyword>
<feature type="transmembrane region" description="Helical" evidence="1">
    <location>
        <begin position="335"/>
        <end position="355"/>
    </location>
</feature>
<keyword evidence="3" id="KW-1185">Reference proteome</keyword>
<keyword evidence="1" id="KW-0472">Membrane</keyword>
<dbReference type="SUPFAM" id="SSF101898">
    <property type="entry name" value="NHL repeat"/>
    <property type="match status" value="1"/>
</dbReference>
<protein>
    <submittedName>
        <fullName evidence="2">Uncharacterized protein</fullName>
    </submittedName>
</protein>